<feature type="compositionally biased region" description="Basic and acidic residues" evidence="4">
    <location>
        <begin position="1"/>
        <end position="11"/>
    </location>
</feature>
<dbReference type="PANTHER" id="PTHR13964:SF27">
    <property type="entry name" value="HAT-TRICK, ISOFORM D"/>
    <property type="match status" value="1"/>
</dbReference>
<keyword evidence="1" id="KW-0805">Transcription regulation</keyword>
<feature type="region of interest" description="Disordered" evidence="4">
    <location>
        <begin position="249"/>
        <end position="301"/>
    </location>
</feature>
<dbReference type="GO" id="GO:0000976">
    <property type="term" value="F:transcription cis-regulatory region binding"/>
    <property type="evidence" value="ECO:0007669"/>
    <property type="project" value="TreeGrafter"/>
</dbReference>
<protein>
    <submittedName>
        <fullName evidence="7">ARID domain-containing protein</fullName>
    </submittedName>
</protein>
<evidence type="ECO:0000259" key="5">
    <source>
        <dbReference type="PROSITE" id="PS51011"/>
    </source>
</evidence>
<evidence type="ECO:0000313" key="7">
    <source>
        <dbReference type="WBParaSite" id="HCON_00165760-00001"/>
    </source>
</evidence>
<evidence type="ECO:0000313" key="6">
    <source>
        <dbReference type="Proteomes" id="UP000025227"/>
    </source>
</evidence>
<dbReference type="GO" id="GO:0005634">
    <property type="term" value="C:nucleus"/>
    <property type="evidence" value="ECO:0007669"/>
    <property type="project" value="TreeGrafter"/>
</dbReference>
<evidence type="ECO:0000256" key="4">
    <source>
        <dbReference type="SAM" id="MobiDB-lite"/>
    </source>
</evidence>
<keyword evidence="6" id="KW-1185">Reference proteome</keyword>
<dbReference type="SMART" id="SM01014">
    <property type="entry name" value="ARID"/>
    <property type="match status" value="1"/>
</dbReference>
<dbReference type="Gene3D" id="1.10.150.60">
    <property type="entry name" value="ARID DNA-binding domain"/>
    <property type="match status" value="1"/>
</dbReference>
<dbReference type="Proteomes" id="UP000025227">
    <property type="component" value="Unplaced"/>
</dbReference>
<dbReference type="WBParaSite" id="HCON_00165760-00001">
    <property type="protein sequence ID" value="HCON_00165760-00001"/>
    <property type="gene ID" value="HCON_00165760"/>
</dbReference>
<dbReference type="InterPro" id="IPR036431">
    <property type="entry name" value="ARID_dom_sf"/>
</dbReference>
<accession>A0A7I4Z0R6</accession>
<feature type="compositionally biased region" description="Basic and acidic residues" evidence="4">
    <location>
        <begin position="270"/>
        <end position="279"/>
    </location>
</feature>
<dbReference type="Pfam" id="PF01388">
    <property type="entry name" value="ARID"/>
    <property type="match status" value="1"/>
</dbReference>
<keyword evidence="2" id="KW-0804">Transcription</keyword>
<sequence>MVADVYEEHPVKNASPLSNMPTPIHEEIDESDDEAEKRVLFVAQFYNFLELRGSPIEDAPLMGGKEIDLYALYNAVQELGGCNRVTKLQLWNEVLIKLNLQGNPDATPDTVKEAYVRHLSDFHAFSRSLRLSLGDVSVVSTWRSSRARRSADLFSQTPAKKRRYSTPQQATFVKEKNVSDGINEASMDSELQTNKEMTVASTCPPVQKTSTVAVKKGKETVPALSVDPEQVEQDEQAIIADAANEITNQGVEDSSGYDKRSPTAESVPARSEDRERAEQCEQATSEAGGNGTTNQGDEVGSGYATWKTKEKKVPVMKNSVLVDASYAMSAYGGFYSANGIDDGRPELEQDAQTQCSDDIFESCSPIFEEPTIREVVEIVETTAIDSVVHRCSQQPSSSKVICPSCSAAQSDANCSMDYQEDEVLLEGPEVVVKTEGNDYESVVDEDMEGDLDLDIDFHTDGRMVEVVTPMEHDFETEIMEQENNSDTSTYYVDSPSLYSKQPIVKKNIGLCDILQLANVKLEKLEK</sequence>
<feature type="domain" description="ARID" evidence="5">
    <location>
        <begin position="35"/>
        <end position="127"/>
    </location>
</feature>
<dbReference type="OrthoDB" id="338531at2759"/>
<dbReference type="SUPFAM" id="SSF46774">
    <property type="entry name" value="ARID-like"/>
    <property type="match status" value="1"/>
</dbReference>
<dbReference type="PROSITE" id="PS51011">
    <property type="entry name" value="ARID"/>
    <property type="match status" value="1"/>
</dbReference>
<dbReference type="InterPro" id="IPR051232">
    <property type="entry name" value="ARID/SWI1_ChromRemod"/>
</dbReference>
<feature type="region of interest" description="Disordered" evidence="4">
    <location>
        <begin position="1"/>
        <end position="25"/>
    </location>
</feature>
<evidence type="ECO:0000256" key="1">
    <source>
        <dbReference type="ARBA" id="ARBA00023015"/>
    </source>
</evidence>
<proteinExistence type="predicted"/>
<dbReference type="GO" id="GO:0006357">
    <property type="term" value="P:regulation of transcription by RNA polymerase II"/>
    <property type="evidence" value="ECO:0007669"/>
    <property type="project" value="TreeGrafter"/>
</dbReference>
<name>A0A7I4Z0R6_HAECO</name>
<dbReference type="SMART" id="SM00501">
    <property type="entry name" value="BRIGHT"/>
    <property type="match status" value="1"/>
</dbReference>
<reference evidence="7" key="1">
    <citation type="submission" date="2020-12" db="UniProtKB">
        <authorList>
            <consortium name="WormBaseParasite"/>
        </authorList>
    </citation>
    <scope>IDENTIFICATION</scope>
    <source>
        <strain evidence="7">MHco3</strain>
    </source>
</reference>
<feature type="compositionally biased region" description="Polar residues" evidence="4">
    <location>
        <begin position="281"/>
        <end position="296"/>
    </location>
</feature>
<dbReference type="CDD" id="cd16100">
    <property type="entry name" value="ARID"/>
    <property type="match status" value="1"/>
</dbReference>
<evidence type="ECO:0000256" key="3">
    <source>
        <dbReference type="ARBA" id="ARBA00023242"/>
    </source>
</evidence>
<evidence type="ECO:0000256" key="2">
    <source>
        <dbReference type="ARBA" id="ARBA00023163"/>
    </source>
</evidence>
<organism evidence="6 7">
    <name type="scientific">Haemonchus contortus</name>
    <name type="common">Barber pole worm</name>
    <dbReference type="NCBI Taxonomy" id="6289"/>
    <lineage>
        <taxon>Eukaryota</taxon>
        <taxon>Metazoa</taxon>
        <taxon>Ecdysozoa</taxon>
        <taxon>Nematoda</taxon>
        <taxon>Chromadorea</taxon>
        <taxon>Rhabditida</taxon>
        <taxon>Rhabditina</taxon>
        <taxon>Rhabditomorpha</taxon>
        <taxon>Strongyloidea</taxon>
        <taxon>Trichostrongylidae</taxon>
        <taxon>Haemonchus</taxon>
    </lineage>
</organism>
<dbReference type="PANTHER" id="PTHR13964">
    <property type="entry name" value="RBP-RELATED"/>
    <property type="match status" value="1"/>
</dbReference>
<dbReference type="InterPro" id="IPR001606">
    <property type="entry name" value="ARID_dom"/>
</dbReference>
<keyword evidence="3" id="KW-0539">Nucleus</keyword>
<dbReference type="AlphaFoldDB" id="A0A7I4Z0R6"/>